<evidence type="ECO:0000313" key="1">
    <source>
        <dbReference type="EMBL" id="AXY74027.1"/>
    </source>
</evidence>
<evidence type="ECO:0000313" key="2">
    <source>
        <dbReference type="Proteomes" id="UP000263900"/>
    </source>
</evidence>
<gene>
    <name evidence="1" type="ORF">D3H65_08540</name>
</gene>
<dbReference type="InterPro" id="IPR008620">
    <property type="entry name" value="FixH"/>
</dbReference>
<keyword evidence="2" id="KW-1185">Reference proteome</keyword>
<dbReference type="RefSeq" id="WP_119049914.1">
    <property type="nucleotide sequence ID" value="NZ_CP032157.1"/>
</dbReference>
<dbReference type="EMBL" id="CP032157">
    <property type="protein sequence ID" value="AXY74027.1"/>
    <property type="molecule type" value="Genomic_DNA"/>
</dbReference>
<sequence length="145" mass="16576">MNWGNKLLLVFAAFGSMMSFMVYRCMKEPVNLVSKEYYRDEIAYQQVIDSRDKTNALSSRVKLSENNSSIAIILPAEMKQKRIAGNILLYCPADARYDREFVLHTDSAASQTLSKKSLAPGRYVVKISWKADSTNYYSEEPLTIR</sequence>
<reference evidence="1 2" key="1">
    <citation type="submission" date="2018-09" db="EMBL/GenBank/DDBJ databases">
        <title>Genome sequencing of strain 6GH32-13.</title>
        <authorList>
            <person name="Weon H.-Y."/>
            <person name="Heo J."/>
            <person name="Kwon S.-W."/>
        </authorList>
    </citation>
    <scope>NUCLEOTIDE SEQUENCE [LARGE SCALE GENOMIC DNA]</scope>
    <source>
        <strain evidence="1 2">5GH32-13</strain>
    </source>
</reference>
<evidence type="ECO:0008006" key="3">
    <source>
        <dbReference type="Google" id="ProtNLM"/>
    </source>
</evidence>
<dbReference type="AlphaFoldDB" id="A0A3B7MK58"/>
<organism evidence="1 2">
    <name type="scientific">Paraflavitalea soli</name>
    <dbReference type="NCBI Taxonomy" id="2315862"/>
    <lineage>
        <taxon>Bacteria</taxon>
        <taxon>Pseudomonadati</taxon>
        <taxon>Bacteroidota</taxon>
        <taxon>Chitinophagia</taxon>
        <taxon>Chitinophagales</taxon>
        <taxon>Chitinophagaceae</taxon>
        <taxon>Paraflavitalea</taxon>
    </lineage>
</organism>
<accession>A0A3B7MK58</accession>
<protein>
    <recommendedName>
        <fullName evidence="3">Nitrogen fixation protein FixH</fullName>
    </recommendedName>
</protein>
<dbReference type="OrthoDB" id="1493774at2"/>
<dbReference type="Proteomes" id="UP000263900">
    <property type="component" value="Chromosome"/>
</dbReference>
<name>A0A3B7MK58_9BACT</name>
<dbReference type="KEGG" id="pseg:D3H65_08540"/>
<dbReference type="Pfam" id="PF05751">
    <property type="entry name" value="FixH"/>
    <property type="match status" value="1"/>
</dbReference>
<proteinExistence type="predicted"/>